<dbReference type="Gene3D" id="2.60.120.10">
    <property type="entry name" value="Jelly Rolls"/>
    <property type="match status" value="1"/>
</dbReference>
<sequence>MTGAAFPGGTSVTRLNVYTDAAPDALHGGTPHLHTVSTEAYIVTAGSGELQTIDRAGFHTAELAAGSVIWFGAGTIHRAVNHGGLEVAVIMSNAGLPEAGDAVMTFPAAVVADAARYADAATLPDASIDRAAASAAAARRRDLAVEGFGLLREAALAGRPEPLEEFYAAAVKLVSGRAAEWRGIWEERVLGDVSRTRGLLDDLAAGRSARLGVSGATSASPHDGEPKFGMCGLLRTYDISV</sequence>
<evidence type="ECO:0000313" key="2">
    <source>
        <dbReference type="EMBL" id="TFV96879.1"/>
    </source>
</evidence>
<keyword evidence="3" id="KW-1185">Reference proteome</keyword>
<comment type="caution">
    <text evidence="2">The sequence shown here is derived from an EMBL/GenBank/DDBJ whole genome shotgun (WGS) entry which is preliminary data.</text>
</comment>
<dbReference type="RefSeq" id="WP_135120837.1">
    <property type="nucleotide sequence ID" value="NZ_SPQZ01000004.1"/>
</dbReference>
<dbReference type="SUPFAM" id="SSF51182">
    <property type="entry name" value="RmlC-like cupins"/>
    <property type="match status" value="1"/>
</dbReference>
<accession>A0A4Y9QWT4</accession>
<organism evidence="2 3">
    <name type="scientific">Orlajensenia leifsoniae</name>
    <dbReference type="NCBI Taxonomy" id="2561933"/>
    <lineage>
        <taxon>Bacteria</taxon>
        <taxon>Bacillati</taxon>
        <taxon>Actinomycetota</taxon>
        <taxon>Actinomycetes</taxon>
        <taxon>Micrococcales</taxon>
        <taxon>Microbacteriaceae</taxon>
        <taxon>Orlajensenia</taxon>
    </lineage>
</organism>
<dbReference type="InterPro" id="IPR011051">
    <property type="entry name" value="RmlC_Cupin_sf"/>
</dbReference>
<dbReference type="EMBL" id="SPQZ01000004">
    <property type="protein sequence ID" value="TFV96879.1"/>
    <property type="molecule type" value="Genomic_DNA"/>
</dbReference>
<proteinExistence type="predicted"/>
<gene>
    <name evidence="2" type="ORF">E4M00_12490</name>
</gene>
<protein>
    <submittedName>
        <fullName evidence="2">Cupin domain-containing protein</fullName>
    </submittedName>
</protein>
<evidence type="ECO:0000313" key="3">
    <source>
        <dbReference type="Proteomes" id="UP000298127"/>
    </source>
</evidence>
<dbReference type="AlphaFoldDB" id="A0A4Y9QWT4"/>
<dbReference type="CDD" id="cd02208">
    <property type="entry name" value="cupin_RmlC-like"/>
    <property type="match status" value="1"/>
</dbReference>
<dbReference type="InterPro" id="IPR013096">
    <property type="entry name" value="Cupin_2"/>
</dbReference>
<feature type="domain" description="Cupin type-2" evidence="1">
    <location>
        <begin position="29"/>
        <end position="90"/>
    </location>
</feature>
<name>A0A4Y9QWT4_9MICO</name>
<reference evidence="2 3" key="1">
    <citation type="journal article" date="2018" name="J. Microbiol.">
        <title>Leifsonia flava sp. nov., a novel actinobacterium isolated from the rhizosphere of Aquilegia viridiflora.</title>
        <authorList>
            <person name="Cai Y."/>
            <person name="Tao W.Z."/>
            <person name="Ma Y.J."/>
            <person name="Cheng J."/>
            <person name="Zhang M.Y."/>
            <person name="Zhang Y.X."/>
        </authorList>
    </citation>
    <scope>NUCLEOTIDE SEQUENCE [LARGE SCALE GENOMIC DNA]</scope>
    <source>
        <strain evidence="2 3">SYP-B2174</strain>
    </source>
</reference>
<dbReference type="InterPro" id="IPR014710">
    <property type="entry name" value="RmlC-like_jellyroll"/>
</dbReference>
<dbReference type="Proteomes" id="UP000298127">
    <property type="component" value="Unassembled WGS sequence"/>
</dbReference>
<dbReference type="Pfam" id="PF07883">
    <property type="entry name" value="Cupin_2"/>
    <property type="match status" value="1"/>
</dbReference>
<evidence type="ECO:0000259" key="1">
    <source>
        <dbReference type="Pfam" id="PF07883"/>
    </source>
</evidence>